<dbReference type="InterPro" id="IPR051404">
    <property type="entry name" value="TA_system_antitoxin"/>
</dbReference>
<dbReference type="EMBL" id="CAADFD010000063">
    <property type="protein sequence ID" value="VFJ61022.1"/>
    <property type="molecule type" value="Genomic_DNA"/>
</dbReference>
<dbReference type="GO" id="GO:0006355">
    <property type="term" value="P:regulation of DNA-templated transcription"/>
    <property type="evidence" value="ECO:0007669"/>
    <property type="project" value="InterPro"/>
</dbReference>
<dbReference type="InterPro" id="IPR035069">
    <property type="entry name" value="TTHA1013/TTHA0281-like"/>
</dbReference>
<dbReference type="InterPro" id="IPR013321">
    <property type="entry name" value="Arc_rbn_hlx_hlx"/>
</dbReference>
<dbReference type="SUPFAM" id="SSF47598">
    <property type="entry name" value="Ribbon-helix-helix"/>
    <property type="match status" value="1"/>
</dbReference>
<organism evidence="1">
    <name type="scientific">Candidatus Kentrum sp. FW</name>
    <dbReference type="NCBI Taxonomy" id="2126338"/>
    <lineage>
        <taxon>Bacteria</taxon>
        <taxon>Pseudomonadati</taxon>
        <taxon>Pseudomonadota</taxon>
        <taxon>Gammaproteobacteria</taxon>
        <taxon>Candidatus Kentrum</taxon>
    </lineage>
</organism>
<dbReference type="InterPro" id="IPR010985">
    <property type="entry name" value="Ribbon_hlx_hlx"/>
</dbReference>
<accession>A0A450T3C0</accession>
<dbReference type="AlphaFoldDB" id="A0A450T3C0"/>
<dbReference type="PANTHER" id="PTHR34504:SF2">
    <property type="entry name" value="UPF0150 PROTEIN SSL0259"/>
    <property type="match status" value="1"/>
</dbReference>
<dbReference type="PANTHER" id="PTHR34504">
    <property type="entry name" value="ANTITOXIN HICB"/>
    <property type="match status" value="1"/>
</dbReference>
<name>A0A450T3C0_9GAMM</name>
<evidence type="ECO:0000313" key="1">
    <source>
        <dbReference type="EMBL" id="VFJ61022.1"/>
    </source>
</evidence>
<reference evidence="1" key="1">
    <citation type="submission" date="2019-02" db="EMBL/GenBank/DDBJ databases">
        <authorList>
            <person name="Gruber-Vodicka R. H."/>
            <person name="Seah K. B. B."/>
        </authorList>
    </citation>
    <scope>NUCLEOTIDE SEQUENCE</scope>
    <source>
        <strain evidence="1">BECK_BZ106</strain>
    </source>
</reference>
<sequence>MNRIMDYPFELRPLAENEGGGWLVSFPNLPGCMSDGQTPEEAVANGKDALAAWLRAAEETGREIPHPSQNPSGKFVVRVPRSLHARLAIRARQEGVSMNALVSAFLSESLGRTYTREKGGFHCATSETQPIML</sequence>
<dbReference type="SUPFAM" id="SSF143100">
    <property type="entry name" value="TTHA1013/TTHA0281-like"/>
    <property type="match status" value="1"/>
</dbReference>
<dbReference type="Gene3D" id="1.10.1220.10">
    <property type="entry name" value="Met repressor-like"/>
    <property type="match status" value="1"/>
</dbReference>
<dbReference type="Pfam" id="PF05534">
    <property type="entry name" value="HicB"/>
    <property type="match status" value="1"/>
</dbReference>
<dbReference type="Gene3D" id="3.30.160.250">
    <property type="match status" value="1"/>
</dbReference>
<gene>
    <name evidence="1" type="ORF">BECKFW1821B_GA0114236_10632</name>
</gene>
<proteinExistence type="predicted"/>
<protein>
    <submittedName>
        <fullName evidence="1">Antitoxin HicB</fullName>
    </submittedName>
</protein>
<dbReference type="InterPro" id="IPR008651">
    <property type="entry name" value="Uncharacterised_HicB"/>
</dbReference>